<name>A0A6A6UH05_9PEZI</name>
<organism evidence="2 3">
    <name type="scientific">Microthyrium microscopicum</name>
    <dbReference type="NCBI Taxonomy" id="703497"/>
    <lineage>
        <taxon>Eukaryota</taxon>
        <taxon>Fungi</taxon>
        <taxon>Dikarya</taxon>
        <taxon>Ascomycota</taxon>
        <taxon>Pezizomycotina</taxon>
        <taxon>Dothideomycetes</taxon>
        <taxon>Dothideomycetes incertae sedis</taxon>
        <taxon>Microthyriales</taxon>
        <taxon>Microthyriaceae</taxon>
        <taxon>Microthyrium</taxon>
    </lineage>
</organism>
<evidence type="ECO:0000313" key="2">
    <source>
        <dbReference type="EMBL" id="KAF2671555.1"/>
    </source>
</evidence>
<dbReference type="InterPro" id="IPR052820">
    <property type="entry name" value="PhiA_domain"/>
</dbReference>
<evidence type="ECO:0000256" key="1">
    <source>
        <dbReference type="SAM" id="SignalP"/>
    </source>
</evidence>
<reference evidence="2" key="1">
    <citation type="journal article" date="2020" name="Stud. Mycol.">
        <title>101 Dothideomycetes genomes: a test case for predicting lifestyles and emergence of pathogens.</title>
        <authorList>
            <person name="Haridas S."/>
            <person name="Albert R."/>
            <person name="Binder M."/>
            <person name="Bloem J."/>
            <person name="Labutti K."/>
            <person name="Salamov A."/>
            <person name="Andreopoulos B."/>
            <person name="Baker S."/>
            <person name="Barry K."/>
            <person name="Bills G."/>
            <person name="Bluhm B."/>
            <person name="Cannon C."/>
            <person name="Castanera R."/>
            <person name="Culley D."/>
            <person name="Daum C."/>
            <person name="Ezra D."/>
            <person name="Gonzalez J."/>
            <person name="Henrissat B."/>
            <person name="Kuo A."/>
            <person name="Liang C."/>
            <person name="Lipzen A."/>
            <person name="Lutzoni F."/>
            <person name="Magnuson J."/>
            <person name="Mondo S."/>
            <person name="Nolan M."/>
            <person name="Ohm R."/>
            <person name="Pangilinan J."/>
            <person name="Park H.-J."/>
            <person name="Ramirez L."/>
            <person name="Alfaro M."/>
            <person name="Sun H."/>
            <person name="Tritt A."/>
            <person name="Yoshinaga Y."/>
            <person name="Zwiers L.-H."/>
            <person name="Turgeon B."/>
            <person name="Goodwin S."/>
            <person name="Spatafora J."/>
            <person name="Crous P."/>
            <person name="Grigoriev I."/>
        </authorList>
    </citation>
    <scope>NUCLEOTIDE SEQUENCE</scope>
    <source>
        <strain evidence="2">CBS 115976</strain>
    </source>
</reference>
<keyword evidence="1" id="KW-0732">Signal</keyword>
<dbReference type="AlphaFoldDB" id="A0A6A6UH05"/>
<feature type="signal peptide" evidence="1">
    <location>
        <begin position="1"/>
        <end position="16"/>
    </location>
</feature>
<evidence type="ECO:0000313" key="3">
    <source>
        <dbReference type="Proteomes" id="UP000799302"/>
    </source>
</evidence>
<feature type="chain" id="PRO_5025470345" description="IgE-binding protein" evidence="1">
    <location>
        <begin position="17"/>
        <end position="193"/>
    </location>
</feature>
<accession>A0A6A6UH05</accession>
<dbReference type="PANTHER" id="PTHR42047">
    <property type="entry name" value="PROTEIN, PUTATIVE (AFU_ORTHOLOGUE AFUA_6G03560)-RELATED"/>
    <property type="match status" value="1"/>
</dbReference>
<keyword evidence="3" id="KW-1185">Reference proteome</keyword>
<protein>
    <recommendedName>
        <fullName evidence="4">IgE-binding protein</fullName>
    </recommendedName>
</protein>
<dbReference type="PANTHER" id="PTHR42047:SF1">
    <property type="entry name" value="PROTEIN, PUTATIVE (AFU_ORTHOLOGUE AFUA_6G03560)-RELATED"/>
    <property type="match status" value="1"/>
</dbReference>
<sequence>MLRLYAFIASASGVLAAPSPAGFELHAYYTNYPGLGAPAINASGGSFWIHKPTQSYCPDSVANITTCPLGNGTSFVAGGQAGTLFMNTEVPGGQQVYVAPNGLLKYTVPHSGNIPEGSLTTGLIVNATTAQLNRYYTFWMCNLPEDSNVWQVWLQYEDEKGSIRIGGQGDKNACTRFVLISEPVQGIGAWEYL</sequence>
<dbReference type="OrthoDB" id="5430620at2759"/>
<dbReference type="Proteomes" id="UP000799302">
    <property type="component" value="Unassembled WGS sequence"/>
</dbReference>
<proteinExistence type="predicted"/>
<dbReference type="EMBL" id="MU004232">
    <property type="protein sequence ID" value="KAF2671555.1"/>
    <property type="molecule type" value="Genomic_DNA"/>
</dbReference>
<gene>
    <name evidence="2" type="ORF">BT63DRAFT_369266</name>
</gene>
<evidence type="ECO:0008006" key="4">
    <source>
        <dbReference type="Google" id="ProtNLM"/>
    </source>
</evidence>